<feature type="transmembrane region" description="Helical" evidence="1">
    <location>
        <begin position="50"/>
        <end position="74"/>
    </location>
</feature>
<proteinExistence type="predicted"/>
<comment type="caution">
    <text evidence="2">The sequence shown here is derived from an EMBL/GenBank/DDBJ whole genome shotgun (WGS) entry which is preliminary data.</text>
</comment>
<accession>A0A084ADN9</accession>
<dbReference type="PATRIC" id="fig|1415168.3.peg.391"/>
<keyword evidence="1" id="KW-0812">Transmembrane</keyword>
<name>A0A084ADN9_LACLC</name>
<dbReference type="EMBL" id="AZSI01000008">
    <property type="protein sequence ID" value="KEY63418.1"/>
    <property type="molecule type" value="Genomic_DNA"/>
</dbReference>
<feature type="transmembrane region" description="Helical" evidence="1">
    <location>
        <begin position="81"/>
        <end position="97"/>
    </location>
</feature>
<dbReference type="AlphaFoldDB" id="A0A084ADN9"/>
<organism evidence="2 3">
    <name type="scientific">Lactococcus cremoris subsp. cremoris GE214</name>
    <dbReference type="NCBI Taxonomy" id="1415168"/>
    <lineage>
        <taxon>Bacteria</taxon>
        <taxon>Bacillati</taxon>
        <taxon>Bacillota</taxon>
        <taxon>Bacilli</taxon>
        <taxon>Lactobacillales</taxon>
        <taxon>Streptococcaceae</taxon>
        <taxon>Lactococcus</taxon>
        <taxon>Lactococcus cremoris subsp. cremoris</taxon>
    </lineage>
</organism>
<gene>
    <name evidence="2" type="ORF">U725_00374</name>
</gene>
<keyword evidence="1" id="KW-0472">Membrane</keyword>
<reference evidence="2 3" key="1">
    <citation type="submission" date="2014-06" db="EMBL/GenBank/DDBJ databases">
        <title>Draft genome sequence of the putrescine producing strain Lactococcus lactis subsp cremoris GE214.</title>
        <authorList>
            <person name="Ladero V."/>
            <person name="Linares D.M."/>
            <person name="del Rio B."/>
            <person name="Mayo B."/>
            <person name="Martin M.C."/>
            <person name="Fernandez M."/>
            <person name="Alvarez M.A."/>
        </authorList>
    </citation>
    <scope>NUCLEOTIDE SEQUENCE [LARGE SCALE GENOMIC DNA]</scope>
    <source>
        <strain evidence="2 3">GE214</strain>
    </source>
</reference>
<feature type="transmembrane region" description="Helical" evidence="1">
    <location>
        <begin position="7"/>
        <end position="30"/>
    </location>
</feature>
<keyword evidence="1" id="KW-1133">Transmembrane helix</keyword>
<sequence>MTKSKIFALIGSIIFTILVLLGLLSFWMIISMQTGSEIMTELQVAGFDKNLLSTAAMIAGLILIALLVLNWIAFARLNKEKGWGIYFLVVGIFYGLASVFNGAGLILTLPVAICFILAFVYRRREVLENK</sequence>
<feature type="transmembrane region" description="Helical" evidence="1">
    <location>
        <begin position="103"/>
        <end position="121"/>
    </location>
</feature>
<protein>
    <submittedName>
        <fullName evidence="2">Putative membrane protein</fullName>
    </submittedName>
</protein>
<evidence type="ECO:0000256" key="1">
    <source>
        <dbReference type="SAM" id="Phobius"/>
    </source>
</evidence>
<evidence type="ECO:0000313" key="2">
    <source>
        <dbReference type="EMBL" id="KEY63418.1"/>
    </source>
</evidence>
<dbReference type="RefSeq" id="WP_042747708.1">
    <property type="nucleotide sequence ID" value="NZ_AZSI01000008.1"/>
</dbReference>
<evidence type="ECO:0000313" key="3">
    <source>
        <dbReference type="Proteomes" id="UP000028401"/>
    </source>
</evidence>
<dbReference type="Proteomes" id="UP000028401">
    <property type="component" value="Unassembled WGS sequence"/>
</dbReference>